<accession>A0A1J5UIA3</accession>
<feature type="chain" id="PRO_5009635970" description="Conjugal transfer protein TraN" evidence="1">
    <location>
        <begin position="25"/>
        <end position="472"/>
    </location>
</feature>
<evidence type="ECO:0000313" key="3">
    <source>
        <dbReference type="Proteomes" id="UP000182798"/>
    </source>
</evidence>
<gene>
    <name evidence="2" type="ORF">BGC33_13760</name>
</gene>
<reference evidence="3" key="1">
    <citation type="submission" date="2016-09" db="EMBL/GenBank/DDBJ databases">
        <title>Genome Sequence of Bathymodiolus thermophilus sulfur-oxidizing gill endosymbiont.</title>
        <authorList>
            <person name="Ponnudurai R."/>
            <person name="Kleiner M."/>
            <person name="Sayavedra L."/>
            <person name="Thuermer A."/>
            <person name="Felbeck H."/>
            <person name="Schlueter R."/>
            <person name="Schweder T."/>
            <person name="Markert S."/>
        </authorList>
    </citation>
    <scope>NUCLEOTIDE SEQUENCE [LARGE SCALE GENOMIC DNA]</scope>
    <source>
        <strain evidence="3">BAT/CrabSpa'14</strain>
    </source>
</reference>
<dbReference type="AlphaFoldDB" id="A0A1J5UIA3"/>
<proteinExistence type="predicted"/>
<evidence type="ECO:0000313" key="2">
    <source>
        <dbReference type="EMBL" id="OIR25637.1"/>
    </source>
</evidence>
<dbReference type="EMBL" id="MIQH01000113">
    <property type="protein sequence ID" value="OIR25637.1"/>
    <property type="molecule type" value="Genomic_DNA"/>
</dbReference>
<keyword evidence="1" id="KW-0732">Signal</keyword>
<dbReference type="Pfam" id="PF06986">
    <property type="entry name" value="F_T4SS_TraN"/>
    <property type="match status" value="1"/>
</dbReference>
<protein>
    <recommendedName>
        <fullName evidence="4">Conjugal transfer protein TraN</fullName>
    </recommendedName>
</protein>
<evidence type="ECO:0000256" key="1">
    <source>
        <dbReference type="SAM" id="SignalP"/>
    </source>
</evidence>
<name>A0A1J5UIA3_9GAMM</name>
<dbReference type="Proteomes" id="UP000182798">
    <property type="component" value="Unassembled WGS sequence"/>
</dbReference>
<sequence length="472" mass="51457">MIKLNSKIRIALCIVFIYLNPVHASNFVCGQDIDGNGDIDGIGENASCQVIGTEQFCSVGAQTCNVVQTYNYKCDLDESFYDDENTCKSSCKNNAQVIEIIDIFYYNSSIFWFSAVRFQGRQFIFFPASSNWDEYTKDKVKFKKVLLIKKENYPDASTPYFILKYNGTATTLMESSRVNYCSKNNINNTYSCPTAGNSCVNVDGIQKCSINPCIDLDVTPPKDVTPPSVIEIDDGERSVDGACMDQALMFSGRNLSCKYSGITKNCCKDTGVVYRDSSGSMLSNTAKSMAIVQTYGAVSAAYTAYTASAATGATAAASSAAASSAAQSAFVGVDPYTVAVVIAIQVISKFISCGQQDTEAAMLNGSGYCHLIGTYCSKEWTIGCVQRSKSYCCFNSKLGRILQEQGRAQMGKSWGSAKSPSCGGFTPDEFQSLDFSRIDLTEYYGDMKSKGDSLIQKNITDSVADYYKQIKK</sequence>
<feature type="signal peptide" evidence="1">
    <location>
        <begin position="1"/>
        <end position="24"/>
    </location>
</feature>
<evidence type="ECO:0008006" key="4">
    <source>
        <dbReference type="Google" id="ProtNLM"/>
    </source>
</evidence>
<dbReference type="InterPro" id="IPR014121">
    <property type="entry name" value="TraN_Ftype"/>
</dbReference>
<comment type="caution">
    <text evidence="2">The sequence shown here is derived from an EMBL/GenBank/DDBJ whole genome shotgun (WGS) entry which is preliminary data.</text>
</comment>
<organism evidence="2 3">
    <name type="scientific">Bathymodiolus thermophilus thioautotrophic gill symbiont</name>
    <dbReference type="NCBI Taxonomy" id="2360"/>
    <lineage>
        <taxon>Bacteria</taxon>
        <taxon>Pseudomonadati</taxon>
        <taxon>Pseudomonadota</taxon>
        <taxon>Gammaproteobacteria</taxon>
        <taxon>sulfur-oxidizing symbionts</taxon>
    </lineage>
</organism>